<evidence type="ECO:0000313" key="8">
    <source>
        <dbReference type="EMBL" id="MDW0111374.1"/>
    </source>
</evidence>
<evidence type="ECO:0000256" key="3">
    <source>
        <dbReference type="ARBA" id="ARBA00022603"/>
    </source>
</evidence>
<comment type="caution">
    <text evidence="8">The sequence shown here is derived from an EMBL/GenBank/DDBJ whole genome shotgun (WGS) entry which is preliminary data.</text>
</comment>
<dbReference type="PIRSF" id="PIRSF005917">
    <property type="entry name" value="MTase_YraL"/>
    <property type="match status" value="1"/>
</dbReference>
<dbReference type="InterPro" id="IPR035996">
    <property type="entry name" value="4pyrrol_Methylase_sf"/>
</dbReference>
<dbReference type="PANTHER" id="PTHR46111">
    <property type="entry name" value="RIBOSOMAL RNA SMALL SUBUNIT METHYLTRANSFERASE I"/>
    <property type="match status" value="1"/>
</dbReference>
<dbReference type="Gene3D" id="3.30.950.10">
    <property type="entry name" value="Methyltransferase, Cobalt-precorrin-4 Transmethylase, Domain 2"/>
    <property type="match status" value="1"/>
</dbReference>
<accession>A0ABU4G334</accession>
<protein>
    <recommendedName>
        <fullName evidence="6">Ribosomal RNA small subunit methyltransferase I</fullName>
        <ecNumber evidence="6">2.1.1.198</ecNumber>
    </recommendedName>
    <alternativeName>
        <fullName evidence="6">16S rRNA 2'-O-ribose C1402 methyltransferase</fullName>
    </alternativeName>
    <alternativeName>
        <fullName evidence="6">rRNA (cytidine-2'-O-)-methyltransferase RsmI</fullName>
    </alternativeName>
</protein>
<keyword evidence="1 6" id="KW-0963">Cytoplasm</keyword>
<dbReference type="GO" id="GO:0032259">
    <property type="term" value="P:methylation"/>
    <property type="evidence" value="ECO:0007669"/>
    <property type="project" value="UniProtKB-KW"/>
</dbReference>
<dbReference type="RefSeq" id="WP_317937025.1">
    <property type="nucleotide sequence ID" value="NZ_JAUBDH010000013.1"/>
</dbReference>
<organism evidence="8 9">
    <name type="scientific">Sporosarcina aquimarina</name>
    <dbReference type="NCBI Taxonomy" id="114975"/>
    <lineage>
        <taxon>Bacteria</taxon>
        <taxon>Bacillati</taxon>
        <taxon>Bacillota</taxon>
        <taxon>Bacilli</taxon>
        <taxon>Bacillales</taxon>
        <taxon>Caryophanaceae</taxon>
        <taxon>Sporosarcina</taxon>
    </lineage>
</organism>
<comment type="function">
    <text evidence="6">Catalyzes the 2'-O-methylation of the ribose of cytidine 1402 (C1402) in 16S rRNA.</text>
</comment>
<dbReference type="EC" id="2.1.1.198" evidence="6"/>
<dbReference type="InterPro" id="IPR000878">
    <property type="entry name" value="4pyrrol_Mease"/>
</dbReference>
<evidence type="ECO:0000256" key="1">
    <source>
        <dbReference type="ARBA" id="ARBA00022490"/>
    </source>
</evidence>
<feature type="domain" description="Tetrapyrrole methylase" evidence="7">
    <location>
        <begin position="14"/>
        <end position="213"/>
    </location>
</feature>
<dbReference type="NCBIfam" id="TIGR00096">
    <property type="entry name" value="16S rRNA (cytidine(1402)-2'-O)-methyltransferase"/>
    <property type="match status" value="1"/>
</dbReference>
<evidence type="ECO:0000259" key="7">
    <source>
        <dbReference type="Pfam" id="PF00590"/>
    </source>
</evidence>
<keyword evidence="2 6" id="KW-0698">rRNA processing</keyword>
<comment type="catalytic activity">
    <reaction evidence="6">
        <text>cytidine(1402) in 16S rRNA + S-adenosyl-L-methionine = 2'-O-methylcytidine(1402) in 16S rRNA + S-adenosyl-L-homocysteine + H(+)</text>
        <dbReference type="Rhea" id="RHEA:42924"/>
        <dbReference type="Rhea" id="RHEA-COMP:10285"/>
        <dbReference type="Rhea" id="RHEA-COMP:10286"/>
        <dbReference type="ChEBI" id="CHEBI:15378"/>
        <dbReference type="ChEBI" id="CHEBI:57856"/>
        <dbReference type="ChEBI" id="CHEBI:59789"/>
        <dbReference type="ChEBI" id="CHEBI:74495"/>
        <dbReference type="ChEBI" id="CHEBI:82748"/>
        <dbReference type="EC" id="2.1.1.198"/>
    </reaction>
</comment>
<dbReference type="CDD" id="cd11648">
    <property type="entry name" value="RsmI"/>
    <property type="match status" value="1"/>
</dbReference>
<dbReference type="PANTHER" id="PTHR46111:SF1">
    <property type="entry name" value="RIBOSOMAL RNA SMALL SUBUNIT METHYLTRANSFERASE I"/>
    <property type="match status" value="1"/>
</dbReference>
<evidence type="ECO:0000256" key="4">
    <source>
        <dbReference type="ARBA" id="ARBA00022679"/>
    </source>
</evidence>
<comment type="subcellular location">
    <subcellularLocation>
        <location evidence="6">Cytoplasm</location>
    </subcellularLocation>
</comment>
<dbReference type="Pfam" id="PF00590">
    <property type="entry name" value="TP_methylase"/>
    <property type="match status" value="1"/>
</dbReference>
<dbReference type="EMBL" id="JAUBDH010000013">
    <property type="protein sequence ID" value="MDW0111374.1"/>
    <property type="molecule type" value="Genomic_DNA"/>
</dbReference>
<keyword evidence="5 6" id="KW-0949">S-adenosyl-L-methionine</keyword>
<dbReference type="Gene3D" id="3.40.1010.10">
    <property type="entry name" value="Cobalt-precorrin-4 Transmethylase, Domain 1"/>
    <property type="match status" value="1"/>
</dbReference>
<dbReference type="InterPro" id="IPR008189">
    <property type="entry name" value="rRNA_ssu_MeTfrase_I"/>
</dbReference>
<dbReference type="HAMAP" id="MF_01877">
    <property type="entry name" value="16SrRNA_methyltr_I"/>
    <property type="match status" value="1"/>
</dbReference>
<dbReference type="GO" id="GO:0008168">
    <property type="term" value="F:methyltransferase activity"/>
    <property type="evidence" value="ECO:0007669"/>
    <property type="project" value="UniProtKB-KW"/>
</dbReference>
<evidence type="ECO:0000256" key="5">
    <source>
        <dbReference type="ARBA" id="ARBA00022691"/>
    </source>
</evidence>
<keyword evidence="4 6" id="KW-0808">Transferase</keyword>
<sequence>MITQKSAEFQQGALYLVGTPIGNLEDMSYRAIRILQEADLIAAEDTRNTVKLSNHFDINTPFMSYHEHNIEVGGRKILELLAQGKTVALVSDAGMPCISDPGADIAEKAIAEGYAVIPVPGPNAAISALVASGISAQPFLFYGFLDRQKKKRRVQLESLRNRQETLLFYEAPHRLKETLRALEEQFGPDRRITLARELTKRYEEFIRGTIEEALDWAESTEIRGEFCLVVEGSAEAEAQEEEWWSELSAVEHVQQLMEQRGCSSKEAIREAATERGVSKREVYQAYHID</sequence>
<evidence type="ECO:0000256" key="6">
    <source>
        <dbReference type="HAMAP-Rule" id="MF_01877"/>
    </source>
</evidence>
<comment type="similarity">
    <text evidence="6">Belongs to the methyltransferase superfamily. RsmI family.</text>
</comment>
<dbReference type="InterPro" id="IPR018063">
    <property type="entry name" value="SAM_MeTrfase_RsmI_CS"/>
</dbReference>
<dbReference type="InterPro" id="IPR014777">
    <property type="entry name" value="4pyrrole_Mease_sub1"/>
</dbReference>
<dbReference type="SUPFAM" id="SSF53790">
    <property type="entry name" value="Tetrapyrrole methylase"/>
    <property type="match status" value="1"/>
</dbReference>
<keyword evidence="3 6" id="KW-0489">Methyltransferase</keyword>
<keyword evidence="9" id="KW-1185">Reference proteome</keyword>
<dbReference type="Proteomes" id="UP001280629">
    <property type="component" value="Unassembled WGS sequence"/>
</dbReference>
<name>A0ABU4G334_9BACL</name>
<evidence type="ECO:0000313" key="9">
    <source>
        <dbReference type="Proteomes" id="UP001280629"/>
    </source>
</evidence>
<proteinExistence type="inferred from homology"/>
<reference evidence="8 9" key="1">
    <citation type="submission" date="2023-06" db="EMBL/GenBank/DDBJ databases">
        <title>Sporosarcina sp. nov., isolated from Korean traditional fermented seafood 'Jeotgal'.</title>
        <authorList>
            <person name="Yang A.-I."/>
            <person name="Shin N.-R."/>
        </authorList>
    </citation>
    <scope>NUCLEOTIDE SEQUENCE [LARGE SCALE GENOMIC DNA]</scope>
    <source>
        <strain evidence="8 9">KCTC3840</strain>
    </source>
</reference>
<gene>
    <name evidence="6 8" type="primary">rsmI</name>
    <name evidence="8" type="ORF">QT716_15220</name>
</gene>
<evidence type="ECO:0000256" key="2">
    <source>
        <dbReference type="ARBA" id="ARBA00022552"/>
    </source>
</evidence>
<dbReference type="PROSITE" id="PS01296">
    <property type="entry name" value="RSMI"/>
    <property type="match status" value="1"/>
</dbReference>
<dbReference type="InterPro" id="IPR014776">
    <property type="entry name" value="4pyrrole_Mease_sub2"/>
</dbReference>